<evidence type="ECO:0000256" key="3">
    <source>
        <dbReference type="ARBA" id="ARBA00023163"/>
    </source>
</evidence>
<dbReference type="Gene3D" id="1.10.260.40">
    <property type="entry name" value="lambda repressor-like DNA-binding domains"/>
    <property type="match status" value="1"/>
</dbReference>
<dbReference type="GO" id="GO:0003700">
    <property type="term" value="F:DNA-binding transcription factor activity"/>
    <property type="evidence" value="ECO:0007669"/>
    <property type="project" value="TreeGrafter"/>
</dbReference>
<name>A0A917B4Y7_9MICO</name>
<organism evidence="6 7">
    <name type="scientific">Subtercola lobariae</name>
    <dbReference type="NCBI Taxonomy" id="1588641"/>
    <lineage>
        <taxon>Bacteria</taxon>
        <taxon>Bacillati</taxon>
        <taxon>Actinomycetota</taxon>
        <taxon>Actinomycetes</taxon>
        <taxon>Micrococcales</taxon>
        <taxon>Microbacteriaceae</taxon>
        <taxon>Subtercola</taxon>
    </lineage>
</organism>
<keyword evidence="3" id="KW-0804">Transcription</keyword>
<comment type="caution">
    <text evidence="6">The sequence shown here is derived from an EMBL/GenBank/DDBJ whole genome shotgun (WGS) entry which is preliminary data.</text>
</comment>
<feature type="region of interest" description="Disordered" evidence="4">
    <location>
        <begin position="320"/>
        <end position="350"/>
    </location>
</feature>
<dbReference type="PROSITE" id="PS50932">
    <property type="entry name" value="HTH_LACI_2"/>
    <property type="match status" value="1"/>
</dbReference>
<dbReference type="PANTHER" id="PTHR30146">
    <property type="entry name" value="LACI-RELATED TRANSCRIPTIONAL REPRESSOR"/>
    <property type="match status" value="1"/>
</dbReference>
<dbReference type="CDD" id="cd01392">
    <property type="entry name" value="HTH_LacI"/>
    <property type="match status" value="1"/>
</dbReference>
<dbReference type="PANTHER" id="PTHR30146:SF153">
    <property type="entry name" value="LACTOSE OPERON REPRESSOR"/>
    <property type="match status" value="1"/>
</dbReference>
<evidence type="ECO:0000259" key="5">
    <source>
        <dbReference type="PROSITE" id="PS50932"/>
    </source>
</evidence>
<sequence>MVRAKGVTIRDVARRAGVSIAAVSMALNDTGTLSAGTRVRVRAVAASMEYEADALARGLRGSSVGVVGLVVRSLDALGEYAPSGVDVFSRYIGAISSLAMDRGLSLMLVPDLTRRPAPPLALSLDGYVVLSPHRDDPVIAILERREIPYVTLGRDVSRPGFTDWAAEDDATMIPRVLNHLVSGGARHTVLVTGTDSNAWNIDADMFYRRWCSERGLTPQVYNVPEAEGVFGGERVGDLILASGIPDAVLCVTGRHSAGVLNTLQARGITVPERTMVATASDSEHTRQSHPAISAIELNPSATSAALLDLLQDRMSGLPSTGPILTASRFRPRASTRREPLMPLDASPHNV</sequence>
<evidence type="ECO:0000313" key="6">
    <source>
        <dbReference type="EMBL" id="GGF19312.1"/>
    </source>
</evidence>
<accession>A0A917B4Y7</accession>
<keyword evidence="1" id="KW-0805">Transcription regulation</keyword>
<proteinExistence type="predicted"/>
<dbReference type="InterPro" id="IPR046335">
    <property type="entry name" value="LacI/GalR-like_sensor"/>
</dbReference>
<dbReference type="EMBL" id="BMGP01000002">
    <property type="protein sequence ID" value="GGF19312.1"/>
    <property type="molecule type" value="Genomic_DNA"/>
</dbReference>
<dbReference type="PROSITE" id="PS00356">
    <property type="entry name" value="HTH_LACI_1"/>
    <property type="match status" value="1"/>
</dbReference>
<feature type="domain" description="HTH lacI-type" evidence="5">
    <location>
        <begin position="7"/>
        <end position="61"/>
    </location>
</feature>
<dbReference type="InterPro" id="IPR000843">
    <property type="entry name" value="HTH_LacI"/>
</dbReference>
<gene>
    <name evidence="6" type="ORF">GCM10011399_11150</name>
</gene>
<reference evidence="6 7" key="1">
    <citation type="journal article" date="2014" name="Int. J. Syst. Evol. Microbiol.">
        <title>Complete genome sequence of Corynebacterium casei LMG S-19264T (=DSM 44701T), isolated from a smear-ripened cheese.</title>
        <authorList>
            <consortium name="US DOE Joint Genome Institute (JGI-PGF)"/>
            <person name="Walter F."/>
            <person name="Albersmeier A."/>
            <person name="Kalinowski J."/>
            <person name="Ruckert C."/>
        </authorList>
    </citation>
    <scope>NUCLEOTIDE SEQUENCE [LARGE SCALE GENOMIC DNA]</scope>
    <source>
        <strain evidence="6 7">CGMCC 1.12976</strain>
    </source>
</reference>
<dbReference type="InterPro" id="IPR010982">
    <property type="entry name" value="Lambda_DNA-bd_dom_sf"/>
</dbReference>
<evidence type="ECO:0000256" key="4">
    <source>
        <dbReference type="SAM" id="MobiDB-lite"/>
    </source>
</evidence>
<dbReference type="Proteomes" id="UP000598775">
    <property type="component" value="Unassembled WGS sequence"/>
</dbReference>
<evidence type="ECO:0000256" key="2">
    <source>
        <dbReference type="ARBA" id="ARBA00023125"/>
    </source>
</evidence>
<evidence type="ECO:0000313" key="7">
    <source>
        <dbReference type="Proteomes" id="UP000598775"/>
    </source>
</evidence>
<dbReference type="SMART" id="SM00354">
    <property type="entry name" value="HTH_LACI"/>
    <property type="match status" value="1"/>
</dbReference>
<dbReference type="InterPro" id="IPR028082">
    <property type="entry name" value="Peripla_BP_I"/>
</dbReference>
<protein>
    <submittedName>
        <fullName evidence="6">LacI family transcriptional regulator</fullName>
    </submittedName>
</protein>
<dbReference type="GO" id="GO:0000976">
    <property type="term" value="F:transcription cis-regulatory region binding"/>
    <property type="evidence" value="ECO:0007669"/>
    <property type="project" value="TreeGrafter"/>
</dbReference>
<dbReference type="AlphaFoldDB" id="A0A917B4Y7"/>
<dbReference type="RefSeq" id="WP_188675067.1">
    <property type="nucleotide sequence ID" value="NZ_BMGP01000002.1"/>
</dbReference>
<dbReference type="Gene3D" id="3.40.50.2300">
    <property type="match status" value="2"/>
</dbReference>
<dbReference type="SUPFAM" id="SSF47413">
    <property type="entry name" value="lambda repressor-like DNA-binding domains"/>
    <property type="match status" value="1"/>
</dbReference>
<dbReference type="Pfam" id="PF13377">
    <property type="entry name" value="Peripla_BP_3"/>
    <property type="match status" value="1"/>
</dbReference>
<dbReference type="SUPFAM" id="SSF53822">
    <property type="entry name" value="Periplasmic binding protein-like I"/>
    <property type="match status" value="1"/>
</dbReference>
<keyword evidence="2" id="KW-0238">DNA-binding</keyword>
<evidence type="ECO:0000256" key="1">
    <source>
        <dbReference type="ARBA" id="ARBA00023015"/>
    </source>
</evidence>
<keyword evidence="7" id="KW-1185">Reference proteome</keyword>
<dbReference type="Pfam" id="PF00356">
    <property type="entry name" value="LacI"/>
    <property type="match status" value="1"/>
</dbReference>